<organism evidence="2 3">
    <name type="scientific">Pseudomonas maioricensis</name>
    <dbReference type="NCBI Taxonomy" id="1766623"/>
    <lineage>
        <taxon>Bacteria</taxon>
        <taxon>Pseudomonadati</taxon>
        <taxon>Pseudomonadota</taxon>
        <taxon>Gammaproteobacteria</taxon>
        <taxon>Pseudomonadales</taxon>
        <taxon>Pseudomonadaceae</taxon>
        <taxon>Pseudomonas</taxon>
    </lineage>
</organism>
<evidence type="ECO:0008006" key="4">
    <source>
        <dbReference type="Google" id="ProtNLM"/>
    </source>
</evidence>
<keyword evidence="1" id="KW-0732">Signal</keyword>
<comment type="caution">
    <text evidence="2">The sequence shown here is derived from an EMBL/GenBank/DDBJ whole genome shotgun (WGS) entry which is preliminary data.</text>
</comment>
<dbReference type="RefSeq" id="WP_243248314.1">
    <property type="nucleotide sequence ID" value="NZ_LOHG01000018.1"/>
</dbReference>
<protein>
    <recommendedName>
        <fullName evidence="4">Lipoprotein</fullName>
    </recommendedName>
</protein>
<accession>A0ABS9ZNR0</accession>
<reference evidence="2 3" key="1">
    <citation type="submission" date="2015-12" db="EMBL/GenBank/DDBJ databases">
        <title>Phylogenomics in the description of a new species in the Pseudomonas syringae group.</title>
        <authorList>
            <person name="Busquets A."/>
            <person name="Gomila M."/>
            <person name="Beiki F."/>
            <person name="Rahimian H."/>
            <person name="Mulet M."/>
            <person name="Sanchez D."/>
            <person name="Garcia-Valdes E."/>
            <person name="Lalucat J."/>
        </authorList>
    </citation>
    <scope>NUCLEOTIDE SEQUENCE [LARGE SCALE GENOMIC DNA]</scope>
    <source>
        <strain evidence="2 3">S25</strain>
    </source>
</reference>
<sequence>MLRSFLLLVTACLSLTGCLSYSHHDLAQVKQWPLTAPAADAKPSVYVRLNGEYLLNDRPRAGGVDTARWEKILVDSYSASGAVASATAAKTQSDIYVSATLTNHEKGIMPLAFISGFTFTLIPATFDNTLTLKTVYKDRDGKVLGQVEKSETITTWIQLVLIFAAPFNASLDDTIKHLSQSSIEEAVRLKLL</sequence>
<evidence type="ECO:0000313" key="3">
    <source>
        <dbReference type="Proteomes" id="UP001320513"/>
    </source>
</evidence>
<dbReference type="Proteomes" id="UP001320513">
    <property type="component" value="Unassembled WGS sequence"/>
</dbReference>
<feature type="signal peptide" evidence="1">
    <location>
        <begin position="1"/>
        <end position="27"/>
    </location>
</feature>
<evidence type="ECO:0000256" key="1">
    <source>
        <dbReference type="SAM" id="SignalP"/>
    </source>
</evidence>
<keyword evidence="3" id="KW-1185">Reference proteome</keyword>
<name>A0ABS9ZNR0_9PSED</name>
<dbReference type="EMBL" id="LOHG01000018">
    <property type="protein sequence ID" value="MCI8212200.1"/>
    <property type="molecule type" value="Genomic_DNA"/>
</dbReference>
<evidence type="ECO:0000313" key="2">
    <source>
        <dbReference type="EMBL" id="MCI8212200.1"/>
    </source>
</evidence>
<feature type="chain" id="PRO_5045366091" description="Lipoprotein" evidence="1">
    <location>
        <begin position="28"/>
        <end position="192"/>
    </location>
</feature>
<gene>
    <name evidence="2" type="ORF">AUC61_21960</name>
</gene>
<dbReference type="PROSITE" id="PS51257">
    <property type="entry name" value="PROKAR_LIPOPROTEIN"/>
    <property type="match status" value="1"/>
</dbReference>
<proteinExistence type="predicted"/>